<proteinExistence type="predicted"/>
<sequence>MKKATFILSFLILFKPVIPVLEYMAFYDYIKTELCVNRDKPKLQCNGKCYLMKKLAESSESESDNDKNNSSTSSGELQIVFFQEFSINNLFILPKEEKSKVLSSYSNIYKFSFIDCIFHPPLV</sequence>
<gene>
    <name evidence="1" type="ORF">SAMN04488096_10160</name>
</gene>
<dbReference type="AlphaFoldDB" id="A0A1M6A404"/>
<dbReference type="STRING" id="579105.SAMN04488096_10160"/>
<name>A0A1M6A404_9FLAO</name>
<dbReference type="OrthoDB" id="980645at2"/>
<protein>
    <submittedName>
        <fullName evidence="1">Uncharacterized protein</fullName>
    </submittedName>
</protein>
<dbReference type="RefSeq" id="WP_143159108.1">
    <property type="nucleotide sequence ID" value="NZ_FQYY01000001.1"/>
</dbReference>
<dbReference type="EMBL" id="FQYY01000001">
    <property type="protein sequence ID" value="SHI31197.1"/>
    <property type="molecule type" value="Genomic_DNA"/>
</dbReference>
<evidence type="ECO:0000313" key="2">
    <source>
        <dbReference type="Proteomes" id="UP000184225"/>
    </source>
</evidence>
<keyword evidence="2" id="KW-1185">Reference proteome</keyword>
<dbReference type="Proteomes" id="UP000184225">
    <property type="component" value="Unassembled WGS sequence"/>
</dbReference>
<evidence type="ECO:0000313" key="1">
    <source>
        <dbReference type="EMBL" id="SHI31197.1"/>
    </source>
</evidence>
<reference evidence="1 2" key="1">
    <citation type="submission" date="2016-11" db="EMBL/GenBank/DDBJ databases">
        <authorList>
            <person name="Jaros S."/>
            <person name="Januszkiewicz K."/>
            <person name="Wedrychowicz H."/>
        </authorList>
    </citation>
    <scope>NUCLEOTIDE SEQUENCE [LARGE SCALE GENOMIC DNA]</scope>
    <source>
        <strain evidence="1 2">DSM 21425</strain>
    </source>
</reference>
<accession>A0A1M6A404</accession>
<organism evidence="1 2">
    <name type="scientific">Mesonia phycicola</name>
    <dbReference type="NCBI Taxonomy" id="579105"/>
    <lineage>
        <taxon>Bacteria</taxon>
        <taxon>Pseudomonadati</taxon>
        <taxon>Bacteroidota</taxon>
        <taxon>Flavobacteriia</taxon>
        <taxon>Flavobacteriales</taxon>
        <taxon>Flavobacteriaceae</taxon>
        <taxon>Mesonia</taxon>
    </lineage>
</organism>